<accession>A0A7Y9QWZ7</accession>
<dbReference type="AlphaFoldDB" id="A0A7Y9QWZ7"/>
<comment type="caution">
    <text evidence="1">The sequence shown here is derived from an EMBL/GenBank/DDBJ whole genome shotgun (WGS) entry which is preliminary data.</text>
</comment>
<evidence type="ECO:0000313" key="2">
    <source>
        <dbReference type="Proteomes" id="UP000518288"/>
    </source>
</evidence>
<gene>
    <name evidence="1" type="ORF">BDD16_001993</name>
</gene>
<name>A0A7Y9QWZ7_9BURK</name>
<keyword evidence="2" id="KW-1185">Reference proteome</keyword>
<sequence length="61" mass="6504">MLLSLNATLRMQVTTKAKRPHEASALAQYKAKESAKRLSKGFLASLNLIIGPSLVHAIAGS</sequence>
<reference evidence="1 2" key="1">
    <citation type="submission" date="2020-07" db="EMBL/GenBank/DDBJ databases">
        <title>Genomic Encyclopedia of Archaeal and Bacterial Type Strains, Phase II (KMG-II): from individual species to whole genera.</title>
        <authorList>
            <person name="Goeker M."/>
        </authorList>
    </citation>
    <scope>NUCLEOTIDE SEQUENCE [LARGE SCALE GENOMIC DNA]</scope>
    <source>
        <strain evidence="1 2">DSM 21226</strain>
    </source>
</reference>
<dbReference type="EMBL" id="JACCFH010000001">
    <property type="protein sequence ID" value="NYG33007.1"/>
    <property type="molecule type" value="Genomic_DNA"/>
</dbReference>
<organism evidence="1 2">
    <name type="scientific">Sphaerotilus montanus</name>
    <dbReference type="NCBI Taxonomy" id="522889"/>
    <lineage>
        <taxon>Bacteria</taxon>
        <taxon>Pseudomonadati</taxon>
        <taxon>Pseudomonadota</taxon>
        <taxon>Betaproteobacteria</taxon>
        <taxon>Burkholderiales</taxon>
        <taxon>Sphaerotilaceae</taxon>
        <taxon>Sphaerotilus</taxon>
    </lineage>
</organism>
<evidence type="ECO:0000313" key="1">
    <source>
        <dbReference type="EMBL" id="NYG33007.1"/>
    </source>
</evidence>
<proteinExistence type="predicted"/>
<dbReference type="Proteomes" id="UP000518288">
    <property type="component" value="Unassembled WGS sequence"/>
</dbReference>
<protein>
    <submittedName>
        <fullName evidence="1">Uncharacterized protein</fullName>
    </submittedName>
</protein>